<dbReference type="EMBL" id="VSRR010005684">
    <property type="protein sequence ID" value="MPC43094.1"/>
    <property type="molecule type" value="Genomic_DNA"/>
</dbReference>
<dbReference type="AlphaFoldDB" id="A0A5B7FF46"/>
<reference evidence="2 3" key="1">
    <citation type="submission" date="2019-05" db="EMBL/GenBank/DDBJ databases">
        <title>Another draft genome of Portunus trituberculatus and its Hox gene families provides insights of decapod evolution.</title>
        <authorList>
            <person name="Jeong J.-H."/>
            <person name="Song I."/>
            <person name="Kim S."/>
            <person name="Choi T."/>
            <person name="Kim D."/>
            <person name="Ryu S."/>
            <person name="Kim W."/>
        </authorList>
    </citation>
    <scope>NUCLEOTIDE SEQUENCE [LARGE SCALE GENOMIC DNA]</scope>
    <source>
        <tissue evidence="2">Muscle</tissue>
    </source>
</reference>
<evidence type="ECO:0000313" key="2">
    <source>
        <dbReference type="EMBL" id="MPC43094.1"/>
    </source>
</evidence>
<sequence length="70" mass="6944">MAVGGSLAVGRCGGGGGGGGGKSPEGGSDRWAARGVAGQQVIDPSLLPGFTLHHLLKFLLTSPHQLARHS</sequence>
<proteinExistence type="predicted"/>
<feature type="compositionally biased region" description="Gly residues" evidence="1">
    <location>
        <begin position="11"/>
        <end position="24"/>
    </location>
</feature>
<evidence type="ECO:0000256" key="1">
    <source>
        <dbReference type="SAM" id="MobiDB-lite"/>
    </source>
</evidence>
<dbReference type="Proteomes" id="UP000324222">
    <property type="component" value="Unassembled WGS sequence"/>
</dbReference>
<feature type="compositionally biased region" description="Low complexity" evidence="1">
    <location>
        <begin position="1"/>
        <end position="10"/>
    </location>
</feature>
<feature type="region of interest" description="Disordered" evidence="1">
    <location>
        <begin position="1"/>
        <end position="35"/>
    </location>
</feature>
<accession>A0A5B7FF46</accession>
<organism evidence="2 3">
    <name type="scientific">Portunus trituberculatus</name>
    <name type="common">Swimming crab</name>
    <name type="synonym">Neptunus trituberculatus</name>
    <dbReference type="NCBI Taxonomy" id="210409"/>
    <lineage>
        <taxon>Eukaryota</taxon>
        <taxon>Metazoa</taxon>
        <taxon>Ecdysozoa</taxon>
        <taxon>Arthropoda</taxon>
        <taxon>Crustacea</taxon>
        <taxon>Multicrustacea</taxon>
        <taxon>Malacostraca</taxon>
        <taxon>Eumalacostraca</taxon>
        <taxon>Eucarida</taxon>
        <taxon>Decapoda</taxon>
        <taxon>Pleocyemata</taxon>
        <taxon>Brachyura</taxon>
        <taxon>Eubrachyura</taxon>
        <taxon>Portunoidea</taxon>
        <taxon>Portunidae</taxon>
        <taxon>Portuninae</taxon>
        <taxon>Portunus</taxon>
    </lineage>
</organism>
<comment type="caution">
    <text evidence="2">The sequence shown here is derived from an EMBL/GenBank/DDBJ whole genome shotgun (WGS) entry which is preliminary data.</text>
</comment>
<gene>
    <name evidence="2" type="ORF">E2C01_036731</name>
</gene>
<protein>
    <submittedName>
        <fullName evidence="2">Uncharacterized protein</fullName>
    </submittedName>
</protein>
<evidence type="ECO:0000313" key="3">
    <source>
        <dbReference type="Proteomes" id="UP000324222"/>
    </source>
</evidence>
<name>A0A5B7FF46_PORTR</name>
<keyword evidence="3" id="KW-1185">Reference proteome</keyword>